<protein>
    <recommendedName>
        <fullName evidence="5">DUF4012 domain-containing protein</fullName>
    </recommendedName>
</protein>
<evidence type="ECO:0000256" key="2">
    <source>
        <dbReference type="SAM" id="Phobius"/>
    </source>
</evidence>
<evidence type="ECO:0008006" key="5">
    <source>
        <dbReference type="Google" id="ProtNLM"/>
    </source>
</evidence>
<evidence type="ECO:0000313" key="3">
    <source>
        <dbReference type="EMBL" id="OGD61819.1"/>
    </source>
</evidence>
<dbReference type="InterPro" id="IPR025101">
    <property type="entry name" value="DUF4012"/>
</dbReference>
<dbReference type="Pfam" id="PF13196">
    <property type="entry name" value="DUF4012"/>
    <property type="match status" value="1"/>
</dbReference>
<dbReference type="EMBL" id="MEZQ01000003">
    <property type="protein sequence ID" value="OGD61819.1"/>
    <property type="molecule type" value="Genomic_DNA"/>
</dbReference>
<keyword evidence="1" id="KW-0175">Coiled coil</keyword>
<proteinExistence type="predicted"/>
<feature type="transmembrane region" description="Helical" evidence="2">
    <location>
        <begin position="7"/>
        <end position="31"/>
    </location>
</feature>
<reference evidence="3 4" key="1">
    <citation type="journal article" date="2016" name="Nat. Commun.">
        <title>Thousands of microbial genomes shed light on interconnected biogeochemical processes in an aquifer system.</title>
        <authorList>
            <person name="Anantharaman K."/>
            <person name="Brown C.T."/>
            <person name="Hug L.A."/>
            <person name="Sharon I."/>
            <person name="Castelle C.J."/>
            <person name="Probst A.J."/>
            <person name="Thomas B.C."/>
            <person name="Singh A."/>
            <person name="Wilkins M.J."/>
            <person name="Karaoz U."/>
            <person name="Brodie E.L."/>
            <person name="Williams K.H."/>
            <person name="Hubbard S.S."/>
            <person name="Banfield J.F."/>
        </authorList>
    </citation>
    <scope>NUCLEOTIDE SEQUENCE [LARGE SCALE GENOMIC DNA]</scope>
</reference>
<keyword evidence="2" id="KW-0472">Membrane</keyword>
<evidence type="ECO:0000256" key="1">
    <source>
        <dbReference type="SAM" id="Coils"/>
    </source>
</evidence>
<feature type="coiled-coil region" evidence="1">
    <location>
        <begin position="47"/>
        <end position="74"/>
    </location>
</feature>
<keyword evidence="2" id="KW-0812">Transmembrane</keyword>
<name>A0A1F5E319_9BACT</name>
<evidence type="ECO:0000313" key="4">
    <source>
        <dbReference type="Proteomes" id="UP000176364"/>
    </source>
</evidence>
<gene>
    <name evidence="3" type="ORF">A3I57_03535</name>
</gene>
<organism evidence="3 4">
    <name type="scientific">Candidatus Beckwithbacteria bacterium RIFCSPLOWO2_02_FULL_47_23</name>
    <dbReference type="NCBI Taxonomy" id="1797463"/>
    <lineage>
        <taxon>Bacteria</taxon>
        <taxon>Candidatus Beckwithiibacteriota</taxon>
    </lineage>
</organism>
<dbReference type="AlphaFoldDB" id="A0A1F5E319"/>
<dbReference type="Proteomes" id="UP000176364">
    <property type="component" value="Unassembled WGS sequence"/>
</dbReference>
<accession>A0A1F5E319</accession>
<comment type="caution">
    <text evidence="3">The sequence shown here is derived from an EMBL/GenBank/DDBJ whole genome shotgun (WGS) entry which is preliminary data.</text>
</comment>
<keyword evidence="2" id="KW-1133">Transmembrane helix</keyword>
<sequence>MVKRKVLIGLAAIAGVYVLSLIYLLIVGLTLRPALGKASQAAKDITVSLQEKNLSQATESLNLAETELKVVSRRYNLVGWLKVVPGLGIYVSDGRHGLNAAMAGAAAGKTVLDSIAPYADVLGFSGQSPEATELNIDSAEEKIIFILETLDKISPQLESVSTQLTQAQTELNKINPRHYPPSIRTKIASLQSSLASSGEVLKNIKPLLAFLPKLLGQAETQTYLLIFQNDAEIRGSGGFLTAYAILETFRGKITPVLSQDIYELDNQFGKRLPAPEPIKKYLPLVYNWHLRDMNLSPDFTVSMDAFLPNYKEVAQYKDFDGVIAMDTQIVVDLLKVLGPVGVADWGTYDAEIVKECNCPQVVYKMEDYATRPTYYVKGNRKGMIGPLMHSILLNVMNSPKKLWPQFMEIGLNNIKSKHLMFYFPDDEAMQAVADAFSASGRISEYDADYFHLNDTNFGGAKSNLYVEQDIDQVIDVASDGTITKTVTITYTNPEPPDDCNLESGGLCLNGILRDWVRLYVPEGSQLVEVLGSNIEATTNKDLGKTVLEAFIELRPESRTKLIFKYTLPFKKTGEYRLLLQKQPGAKNHHYTVSLGNDTQEFDLDADREIKF</sequence>